<evidence type="ECO:0000313" key="2">
    <source>
        <dbReference type="Proteomes" id="UP000222441"/>
    </source>
</evidence>
<dbReference type="OrthoDB" id="26723at10239"/>
<name>A0A0U4IWR5_9CAUD</name>
<evidence type="ECO:0000313" key="1">
    <source>
        <dbReference type="EMBL" id="ALY09815.1"/>
    </source>
</evidence>
<accession>A0A0U4IWR5</accession>
<reference evidence="1 2" key="1">
    <citation type="submission" date="2015-11" db="EMBL/GenBank/DDBJ databases">
        <authorList>
            <person name="Chudoff D."/>
            <person name="Dunbar D."/>
            <person name="Jacobs-Sera D."/>
            <person name="Guerrero C.A."/>
            <person name="Bowman C.A."/>
            <person name="Russell D.A."/>
            <person name="Pope W.H."/>
            <person name="Hatfull G.F."/>
        </authorList>
    </citation>
    <scope>NUCLEOTIDE SEQUENCE [LARGE SCALE GENOMIC DNA]</scope>
</reference>
<dbReference type="Proteomes" id="UP000222441">
    <property type="component" value="Segment"/>
</dbReference>
<dbReference type="KEGG" id="vg:40078701"/>
<gene>
    <name evidence="1" type="primary">33</name>
    <name evidence="1" type="ORF">PREAMBLE_33</name>
</gene>
<sequence length="67" mass="7469">MYRVSFTGGGKWEVRDGEGRLIGQLRQGITQAWTARTANGELRLINTNREYGGSAGPFEIANELVIW</sequence>
<organism evidence="1 2">
    <name type="scientific">Arthrobacter phage Preamble</name>
    <dbReference type="NCBI Taxonomy" id="1772310"/>
    <lineage>
        <taxon>Viruses</taxon>
        <taxon>Duplodnaviria</taxon>
        <taxon>Heunggongvirae</taxon>
        <taxon>Uroviricota</taxon>
        <taxon>Caudoviricetes</taxon>
        <taxon>Korravirus</taxon>
        <taxon>Korravirus preamble</taxon>
    </lineage>
</organism>
<proteinExistence type="predicted"/>
<protein>
    <submittedName>
        <fullName evidence="1">Uncharacterized protein</fullName>
    </submittedName>
</protein>
<dbReference type="GeneID" id="40078701"/>
<dbReference type="RefSeq" id="YP_009602835.1">
    <property type="nucleotide sequence ID" value="NC_041944.1"/>
</dbReference>
<keyword evidence="2" id="KW-1185">Reference proteome</keyword>
<dbReference type="EMBL" id="KU160659">
    <property type="protein sequence ID" value="ALY09815.1"/>
    <property type="molecule type" value="Genomic_DNA"/>
</dbReference>